<dbReference type="SUPFAM" id="SSF50129">
    <property type="entry name" value="GroES-like"/>
    <property type="match status" value="1"/>
</dbReference>
<evidence type="ECO:0000256" key="6">
    <source>
        <dbReference type="ARBA" id="ARBA00048262"/>
    </source>
</evidence>
<keyword evidence="3 7" id="KW-0862">Zinc</keyword>
<evidence type="ECO:0000313" key="9">
    <source>
        <dbReference type="EMBL" id="QWC11273.1"/>
    </source>
</evidence>
<dbReference type="Gene3D" id="3.90.180.10">
    <property type="entry name" value="Medium-chain alcohol dehydrogenases, catalytic domain"/>
    <property type="match status" value="1"/>
</dbReference>
<dbReference type="EMBL" id="CP076022">
    <property type="protein sequence ID" value="QWC11273.1"/>
    <property type="molecule type" value="Genomic_DNA"/>
</dbReference>
<keyword evidence="4" id="KW-0560">Oxidoreductase</keyword>
<dbReference type="InterPro" id="IPR013154">
    <property type="entry name" value="ADH-like_N"/>
</dbReference>
<dbReference type="CDD" id="cd05283">
    <property type="entry name" value="CAD1"/>
    <property type="match status" value="1"/>
</dbReference>
<dbReference type="InterPro" id="IPR020843">
    <property type="entry name" value="ER"/>
</dbReference>
<evidence type="ECO:0000259" key="8">
    <source>
        <dbReference type="SMART" id="SM00829"/>
    </source>
</evidence>
<dbReference type="PANTHER" id="PTHR42683">
    <property type="entry name" value="ALDEHYDE REDUCTASE"/>
    <property type="match status" value="1"/>
</dbReference>
<dbReference type="SMART" id="SM00829">
    <property type="entry name" value="PKS_ER"/>
    <property type="match status" value="1"/>
</dbReference>
<gene>
    <name evidence="9" type="ORF">KKR91_06830</name>
</gene>
<dbReference type="Pfam" id="PF00107">
    <property type="entry name" value="ADH_zinc_N"/>
    <property type="match status" value="1"/>
</dbReference>
<dbReference type="InterPro" id="IPR047109">
    <property type="entry name" value="CAD-like"/>
</dbReference>
<evidence type="ECO:0000256" key="2">
    <source>
        <dbReference type="ARBA" id="ARBA00022723"/>
    </source>
</evidence>
<dbReference type="InterPro" id="IPR036291">
    <property type="entry name" value="NAD(P)-bd_dom_sf"/>
</dbReference>
<evidence type="ECO:0000256" key="5">
    <source>
        <dbReference type="ARBA" id="ARBA00024074"/>
    </source>
</evidence>
<dbReference type="Gene3D" id="3.40.50.720">
    <property type="entry name" value="NAD(P)-binding Rossmann-like Domain"/>
    <property type="match status" value="1"/>
</dbReference>
<dbReference type="KEGG" id="ajg:KKR91_06830"/>
<name>A0A975M798_9MICC</name>
<dbReference type="Proteomes" id="UP000676885">
    <property type="component" value="Chromosome"/>
</dbReference>
<dbReference type="InterPro" id="IPR013149">
    <property type="entry name" value="ADH-like_C"/>
</dbReference>
<dbReference type="EC" id="1.1.1.2" evidence="5"/>
<dbReference type="InterPro" id="IPR029752">
    <property type="entry name" value="D-isomer_DH_CS1"/>
</dbReference>
<dbReference type="AlphaFoldDB" id="A0A975M798"/>
<feature type="domain" description="Enoyl reductase (ER)" evidence="8">
    <location>
        <begin position="11"/>
        <end position="338"/>
    </location>
</feature>
<evidence type="ECO:0000256" key="1">
    <source>
        <dbReference type="ARBA" id="ARBA00001947"/>
    </source>
</evidence>
<dbReference type="GO" id="GO:0008270">
    <property type="term" value="F:zinc ion binding"/>
    <property type="evidence" value="ECO:0007669"/>
    <property type="project" value="InterPro"/>
</dbReference>
<dbReference type="PROSITE" id="PS00059">
    <property type="entry name" value="ADH_ZINC"/>
    <property type="match status" value="1"/>
</dbReference>
<evidence type="ECO:0000256" key="3">
    <source>
        <dbReference type="ARBA" id="ARBA00022833"/>
    </source>
</evidence>
<comment type="cofactor">
    <cofactor evidence="1 7">
        <name>Zn(2+)</name>
        <dbReference type="ChEBI" id="CHEBI:29105"/>
    </cofactor>
</comment>
<keyword evidence="10" id="KW-1185">Reference proteome</keyword>
<evidence type="ECO:0000313" key="10">
    <source>
        <dbReference type="Proteomes" id="UP000676885"/>
    </source>
</evidence>
<comment type="catalytic activity">
    <reaction evidence="6">
        <text>a primary alcohol + NADP(+) = an aldehyde + NADPH + H(+)</text>
        <dbReference type="Rhea" id="RHEA:15937"/>
        <dbReference type="ChEBI" id="CHEBI:15378"/>
        <dbReference type="ChEBI" id="CHEBI:15734"/>
        <dbReference type="ChEBI" id="CHEBI:17478"/>
        <dbReference type="ChEBI" id="CHEBI:57783"/>
        <dbReference type="ChEBI" id="CHEBI:58349"/>
        <dbReference type="EC" id="1.1.1.2"/>
    </reaction>
</comment>
<reference evidence="9 10" key="1">
    <citation type="submission" date="2021-05" db="EMBL/GenBank/DDBJ databases">
        <title>Novel species in genus Arthrobacter.</title>
        <authorList>
            <person name="Zhang G."/>
        </authorList>
    </citation>
    <scope>NUCLEOTIDE SEQUENCE [LARGE SCALE GENOMIC DNA]</scope>
    <source>
        <strain evidence="10">zg-ZUI227</strain>
    </source>
</reference>
<comment type="similarity">
    <text evidence="7">Belongs to the zinc-containing alcohol dehydrogenase family.</text>
</comment>
<dbReference type="InterPro" id="IPR002328">
    <property type="entry name" value="ADH_Zn_CS"/>
</dbReference>
<dbReference type="SUPFAM" id="SSF51735">
    <property type="entry name" value="NAD(P)-binding Rossmann-fold domains"/>
    <property type="match status" value="1"/>
</dbReference>
<accession>A0A975M798</accession>
<keyword evidence="2 7" id="KW-0479">Metal-binding</keyword>
<dbReference type="InterPro" id="IPR011032">
    <property type="entry name" value="GroES-like_sf"/>
</dbReference>
<dbReference type="RefSeq" id="WP_210230949.1">
    <property type="nucleotide sequence ID" value="NZ_CP076022.1"/>
</dbReference>
<evidence type="ECO:0000256" key="7">
    <source>
        <dbReference type="RuleBase" id="RU361277"/>
    </source>
</evidence>
<dbReference type="Pfam" id="PF08240">
    <property type="entry name" value="ADH_N"/>
    <property type="match status" value="1"/>
</dbReference>
<evidence type="ECO:0000256" key="4">
    <source>
        <dbReference type="ARBA" id="ARBA00023002"/>
    </source>
</evidence>
<protein>
    <recommendedName>
        <fullName evidence="5">alcohol dehydrogenase (NADP(+))</fullName>
        <ecNumber evidence="5">1.1.1.2</ecNumber>
    </recommendedName>
</protein>
<dbReference type="FunFam" id="3.40.50.720:FF:000022">
    <property type="entry name" value="Cinnamyl alcohol dehydrogenase"/>
    <property type="match status" value="1"/>
</dbReference>
<organism evidence="9 10">
    <name type="scientific">Arthrobacter jiangjiafuii</name>
    <dbReference type="NCBI Taxonomy" id="2817475"/>
    <lineage>
        <taxon>Bacteria</taxon>
        <taxon>Bacillati</taxon>
        <taxon>Actinomycetota</taxon>
        <taxon>Actinomycetes</taxon>
        <taxon>Micrococcales</taxon>
        <taxon>Micrococcaceae</taxon>
        <taxon>Arthrobacter</taxon>
    </lineage>
</organism>
<sequence length="343" mass="36375">MRKTTALTATAANQPLTVETIERRDLRSNDVAIDVTFCGVCHSDLNEIHRPGNKPLVAGHEFVGTVTETGRDVTRFRLGDSVAVGNIVDSCGSCTMCTAGQENYCEQFPTLTYGGTDRIDGSTTQGGFAREYIATEKFVYPLPENLDPAGVAPLMCAGVTVWEPLVRWNAGPGMTVGIVGLGGLGHLAVKFAHALGAHVVLFTTSREKASGAKQLGADEVVVSKDSAAMQAQSNRFDLILDTASAPHDLTPYLRALGLDGTLCALGALGSMEFDPLALLIGRKSIASAGSGGIAGTQAMLDFCSRHGITADVEVLPARDINTALARLERNDVRFRFALDMKEF</sequence>
<proteinExistence type="inferred from homology"/>
<dbReference type="GO" id="GO:0008106">
    <property type="term" value="F:alcohol dehydrogenase (NADP+) activity"/>
    <property type="evidence" value="ECO:0007669"/>
    <property type="project" value="UniProtKB-EC"/>
</dbReference>
<dbReference type="PROSITE" id="PS00065">
    <property type="entry name" value="D_2_HYDROXYACID_DH_1"/>
    <property type="match status" value="1"/>
</dbReference>